<organism evidence="2 3">
    <name type="scientific">Lingula anatina</name>
    <name type="common">Brachiopod</name>
    <name type="synonym">Lingula unguis</name>
    <dbReference type="NCBI Taxonomy" id="7574"/>
    <lineage>
        <taxon>Eukaryota</taxon>
        <taxon>Metazoa</taxon>
        <taxon>Spiralia</taxon>
        <taxon>Lophotrochozoa</taxon>
        <taxon>Brachiopoda</taxon>
        <taxon>Linguliformea</taxon>
        <taxon>Lingulata</taxon>
        <taxon>Lingulida</taxon>
        <taxon>Linguloidea</taxon>
        <taxon>Lingulidae</taxon>
        <taxon>Lingula</taxon>
    </lineage>
</organism>
<dbReference type="Proteomes" id="UP000085678">
    <property type="component" value="Unplaced"/>
</dbReference>
<dbReference type="AlphaFoldDB" id="A0A1S3IXX4"/>
<evidence type="ECO:0000256" key="1">
    <source>
        <dbReference type="SAM" id="SignalP"/>
    </source>
</evidence>
<keyword evidence="1" id="KW-0732">Signal</keyword>
<name>A0A1S3IXX4_LINAN</name>
<gene>
    <name evidence="3" type="primary">LOC106168513</name>
</gene>
<dbReference type="InParanoid" id="A0A1S3IXX4"/>
<evidence type="ECO:0000313" key="3">
    <source>
        <dbReference type="RefSeq" id="XP_013403052.1"/>
    </source>
</evidence>
<dbReference type="RefSeq" id="XP_013403052.1">
    <property type="nucleotide sequence ID" value="XM_013547598.1"/>
</dbReference>
<evidence type="ECO:0000313" key="2">
    <source>
        <dbReference type="Proteomes" id="UP000085678"/>
    </source>
</evidence>
<accession>A0A1S3IXX4</accession>
<dbReference type="GeneID" id="106168513"/>
<sequence length="114" mass="12906">MLRPCDTKMHISLVFVLLGIAILGYAAGYPGESNEDCHDRCYNGITRNRKKFMSGYVLGGVCRCTNNCYWALRYYSGMSPDEACQSFCRHKYHSRATGECENDKLCHCDRSGRG</sequence>
<protein>
    <submittedName>
        <fullName evidence="3">Uncharacterized protein LOC106168513 isoform X1</fullName>
    </submittedName>
</protein>
<feature type="signal peptide" evidence="1">
    <location>
        <begin position="1"/>
        <end position="28"/>
    </location>
</feature>
<dbReference type="KEGG" id="lak:106168513"/>
<reference evidence="3" key="1">
    <citation type="submission" date="2025-08" db="UniProtKB">
        <authorList>
            <consortium name="RefSeq"/>
        </authorList>
    </citation>
    <scope>IDENTIFICATION</scope>
    <source>
        <tissue evidence="3">Gonads</tissue>
    </source>
</reference>
<feature type="chain" id="PRO_5010200801" evidence="1">
    <location>
        <begin position="29"/>
        <end position="114"/>
    </location>
</feature>
<proteinExistence type="predicted"/>
<keyword evidence="2" id="KW-1185">Reference proteome</keyword>